<accession>A0A6V8R0M6</accession>
<reference evidence="2 3" key="1">
    <citation type="submission" date="2020-07" db="EMBL/GenBank/DDBJ databases">
        <title>Trichoderma asperellum IC-1 whole genome shotgun sequence.</title>
        <authorList>
            <person name="Kanamasa S."/>
            <person name="Takahashi H."/>
        </authorList>
    </citation>
    <scope>NUCLEOTIDE SEQUENCE [LARGE SCALE GENOMIC DNA]</scope>
    <source>
        <strain evidence="2 3">IC-1</strain>
    </source>
</reference>
<feature type="compositionally biased region" description="Polar residues" evidence="1">
    <location>
        <begin position="312"/>
        <end position="325"/>
    </location>
</feature>
<feature type="region of interest" description="Disordered" evidence="1">
    <location>
        <begin position="123"/>
        <end position="150"/>
    </location>
</feature>
<protein>
    <submittedName>
        <fullName evidence="2">Uncharacterized protein</fullName>
    </submittedName>
</protein>
<gene>
    <name evidence="2" type="ORF">TASIC1_0009019200</name>
</gene>
<dbReference type="OrthoDB" id="4953021at2759"/>
<name>A0A6V8R0M6_TRIAP</name>
<evidence type="ECO:0000313" key="2">
    <source>
        <dbReference type="EMBL" id="GFP57855.1"/>
    </source>
</evidence>
<dbReference type="Proteomes" id="UP000517252">
    <property type="component" value="Unassembled WGS sequence"/>
</dbReference>
<evidence type="ECO:0000256" key="1">
    <source>
        <dbReference type="SAM" id="MobiDB-lite"/>
    </source>
</evidence>
<feature type="compositionally biased region" description="Basic residues" evidence="1">
    <location>
        <begin position="1"/>
        <end position="15"/>
    </location>
</feature>
<dbReference type="AlphaFoldDB" id="A0A6V8R0M6"/>
<feature type="compositionally biased region" description="Basic residues" evidence="1">
    <location>
        <begin position="329"/>
        <end position="350"/>
    </location>
</feature>
<feature type="compositionally biased region" description="Basic and acidic residues" evidence="1">
    <location>
        <begin position="32"/>
        <end position="56"/>
    </location>
</feature>
<comment type="caution">
    <text evidence="2">The sequence shown here is derived from an EMBL/GenBank/DDBJ whole genome shotgun (WGS) entry which is preliminary data.</text>
</comment>
<sequence length="645" mass="71393">MVPKLRTKTNTRARVQRAPTKFSELEVTPSRPNEKQRPPSKSDKENLPLSQENRDECCLDDHDIGGSFLDETQDITNTASFAWSDAGSTNVTRRSTPAPPDDFPIEEFWDFDDEDDEVIEQMFSQDPKNKNLPDTVPLQEPSLTPGPQVDFSETASTIRRSSPFLTSDARKDIWDFSDSLSGSDSPPEEIKTGQSEKTCLEPNLGSQKIAIDDIYDATPKKDAAPAQVKTAVESKTVKSKTVSVIQDHSTTAVMHSNFETTSQPSLRASAKNKKHLQKAKEPIRFDPVTQEIVDIPVSKKKNLHPKRSIVSALQESAKGSSSPFVSTKKASRKQAPKQKQLKAQPAKKRKSEAEVAQHDSPSVDIFKSGPVKIVMAGSAEASPDLCPVHHENKAMETQPICAEDIPGPKHKQNEHLHQPSLAFNEASNGLESLSIRAPPKRRKISRQFTISEMGSPVVTRDAAPIRKADPAITELHPLMMESTNPVVAVQRPSFLRTASGDKLYGQQSDTVVRSIDGNAPSRWLRRVDEQKPCPKRNSSAGRNIQDNMMESFLQDTKPPQGLQDRRLDEVTNHGQVYNQICLTVNQLMVHLDGKKAAASKIVEAYYAGGTSSITFMQQQCLLMAEHVRTLELFNGCGQIVVEVKI</sequence>
<proteinExistence type="predicted"/>
<dbReference type="EMBL" id="BLZH01000009">
    <property type="protein sequence ID" value="GFP57855.1"/>
    <property type="molecule type" value="Genomic_DNA"/>
</dbReference>
<feature type="region of interest" description="Disordered" evidence="1">
    <location>
        <begin position="312"/>
        <end position="363"/>
    </location>
</feature>
<evidence type="ECO:0000313" key="3">
    <source>
        <dbReference type="Proteomes" id="UP000517252"/>
    </source>
</evidence>
<organism evidence="2 3">
    <name type="scientific">Trichoderma asperellum</name>
    <name type="common">Filamentous fungus</name>
    <dbReference type="NCBI Taxonomy" id="101201"/>
    <lineage>
        <taxon>Eukaryota</taxon>
        <taxon>Fungi</taxon>
        <taxon>Dikarya</taxon>
        <taxon>Ascomycota</taxon>
        <taxon>Pezizomycotina</taxon>
        <taxon>Sordariomycetes</taxon>
        <taxon>Hypocreomycetidae</taxon>
        <taxon>Hypocreales</taxon>
        <taxon>Hypocreaceae</taxon>
        <taxon>Trichoderma</taxon>
    </lineage>
</organism>
<feature type="region of interest" description="Disordered" evidence="1">
    <location>
        <begin position="177"/>
        <end position="196"/>
    </location>
</feature>
<feature type="region of interest" description="Disordered" evidence="1">
    <location>
        <begin position="1"/>
        <end position="56"/>
    </location>
</feature>